<dbReference type="AlphaFoldDB" id="A0A3P7IEM0"/>
<sequence length="36" mass="4299">MIYKKWTNAVGLSRNDQVNIINFVYEQKLCFISKYA</sequence>
<keyword evidence="2" id="KW-1185">Reference proteome</keyword>
<gene>
    <name evidence="1" type="ORF">SVUK_LOCUS6368</name>
</gene>
<organism evidence="1 2">
    <name type="scientific">Strongylus vulgaris</name>
    <name type="common">Blood worm</name>
    <dbReference type="NCBI Taxonomy" id="40348"/>
    <lineage>
        <taxon>Eukaryota</taxon>
        <taxon>Metazoa</taxon>
        <taxon>Ecdysozoa</taxon>
        <taxon>Nematoda</taxon>
        <taxon>Chromadorea</taxon>
        <taxon>Rhabditida</taxon>
        <taxon>Rhabditina</taxon>
        <taxon>Rhabditomorpha</taxon>
        <taxon>Strongyloidea</taxon>
        <taxon>Strongylidae</taxon>
        <taxon>Strongylus</taxon>
    </lineage>
</organism>
<evidence type="ECO:0000313" key="1">
    <source>
        <dbReference type="EMBL" id="VDM71370.1"/>
    </source>
</evidence>
<dbReference type="Proteomes" id="UP000270094">
    <property type="component" value="Unassembled WGS sequence"/>
</dbReference>
<dbReference type="EMBL" id="UYYB01020118">
    <property type="protein sequence ID" value="VDM71370.1"/>
    <property type="molecule type" value="Genomic_DNA"/>
</dbReference>
<proteinExistence type="predicted"/>
<protein>
    <submittedName>
        <fullName evidence="1">Uncharacterized protein</fullName>
    </submittedName>
</protein>
<name>A0A3P7IEM0_STRVU</name>
<accession>A0A3P7IEM0</accession>
<evidence type="ECO:0000313" key="2">
    <source>
        <dbReference type="Proteomes" id="UP000270094"/>
    </source>
</evidence>
<reference evidence="1 2" key="1">
    <citation type="submission" date="2018-11" db="EMBL/GenBank/DDBJ databases">
        <authorList>
            <consortium name="Pathogen Informatics"/>
        </authorList>
    </citation>
    <scope>NUCLEOTIDE SEQUENCE [LARGE SCALE GENOMIC DNA]</scope>
</reference>